<comment type="caution">
    <text evidence="3">The sequence shown here is derived from an EMBL/GenBank/DDBJ whole genome shotgun (WGS) entry which is preliminary data.</text>
</comment>
<name>A0AAD9V1S8_ACRCE</name>
<dbReference type="EMBL" id="JARQWQ010000046">
    <property type="protein sequence ID" value="KAK2558063.1"/>
    <property type="molecule type" value="Genomic_DNA"/>
</dbReference>
<evidence type="ECO:0000313" key="3">
    <source>
        <dbReference type="EMBL" id="KAK2558063.1"/>
    </source>
</evidence>
<protein>
    <submittedName>
        <fullName evidence="3">Uncharacterized protein</fullName>
    </submittedName>
</protein>
<reference evidence="3" key="1">
    <citation type="journal article" date="2023" name="G3 (Bethesda)">
        <title>Whole genome assembly and annotation of the endangered Caribbean coral Acropora cervicornis.</title>
        <authorList>
            <person name="Selwyn J.D."/>
            <person name="Vollmer S.V."/>
        </authorList>
    </citation>
    <scope>NUCLEOTIDE SEQUENCE</scope>
    <source>
        <strain evidence="3">K2</strain>
    </source>
</reference>
<gene>
    <name evidence="3" type="ORF">P5673_019632</name>
</gene>
<dbReference type="AlphaFoldDB" id="A0AAD9V1S8"/>
<keyword evidence="2" id="KW-0732">Signal</keyword>
<organism evidence="3 4">
    <name type="scientific">Acropora cervicornis</name>
    <name type="common">Staghorn coral</name>
    <dbReference type="NCBI Taxonomy" id="6130"/>
    <lineage>
        <taxon>Eukaryota</taxon>
        <taxon>Metazoa</taxon>
        <taxon>Cnidaria</taxon>
        <taxon>Anthozoa</taxon>
        <taxon>Hexacorallia</taxon>
        <taxon>Scleractinia</taxon>
        <taxon>Astrocoeniina</taxon>
        <taxon>Acroporidae</taxon>
        <taxon>Acropora</taxon>
    </lineage>
</organism>
<reference evidence="3" key="2">
    <citation type="journal article" date="2023" name="Science">
        <title>Genomic signatures of disease resistance in endangered staghorn corals.</title>
        <authorList>
            <person name="Vollmer S.V."/>
            <person name="Selwyn J.D."/>
            <person name="Despard B.A."/>
            <person name="Roesel C.L."/>
        </authorList>
    </citation>
    <scope>NUCLEOTIDE SEQUENCE</scope>
    <source>
        <strain evidence="3">K2</strain>
    </source>
</reference>
<proteinExistence type="predicted"/>
<dbReference type="Proteomes" id="UP001249851">
    <property type="component" value="Unassembled WGS sequence"/>
</dbReference>
<evidence type="ECO:0000256" key="2">
    <source>
        <dbReference type="SAM" id="SignalP"/>
    </source>
</evidence>
<feature type="chain" id="PRO_5042174876" evidence="2">
    <location>
        <begin position="17"/>
        <end position="112"/>
    </location>
</feature>
<evidence type="ECO:0000313" key="4">
    <source>
        <dbReference type="Proteomes" id="UP001249851"/>
    </source>
</evidence>
<keyword evidence="4" id="KW-1185">Reference proteome</keyword>
<feature type="compositionally biased region" description="Pro residues" evidence="1">
    <location>
        <begin position="20"/>
        <end position="39"/>
    </location>
</feature>
<feature type="region of interest" description="Disordered" evidence="1">
    <location>
        <begin position="20"/>
        <end position="43"/>
    </location>
</feature>
<accession>A0AAD9V1S8</accession>
<sequence>MKTCLLVAFCLGLILAQDPPLPPEPGTSPPGTPQPPSPSKHPHKVCLDIYNTCMQSASPQEQWKCFNAQFTCQSNYRRICRTLYQGMCCEHHNDKSVCRDKFLTCLGVSPTN</sequence>
<evidence type="ECO:0000256" key="1">
    <source>
        <dbReference type="SAM" id="MobiDB-lite"/>
    </source>
</evidence>
<feature type="signal peptide" evidence="2">
    <location>
        <begin position="1"/>
        <end position="16"/>
    </location>
</feature>